<comment type="caution">
    <text evidence="1">The sequence shown here is derived from an EMBL/GenBank/DDBJ whole genome shotgun (WGS) entry which is preliminary data.</text>
</comment>
<gene>
    <name evidence="1" type="ORF">O1611_g9771</name>
</gene>
<name>A0ACC2J5K1_9PEZI</name>
<evidence type="ECO:0000313" key="2">
    <source>
        <dbReference type="Proteomes" id="UP001153332"/>
    </source>
</evidence>
<evidence type="ECO:0000313" key="1">
    <source>
        <dbReference type="EMBL" id="KAJ8122734.1"/>
    </source>
</evidence>
<dbReference type="Proteomes" id="UP001153332">
    <property type="component" value="Unassembled WGS sequence"/>
</dbReference>
<keyword evidence="2" id="KW-1185">Reference proteome</keyword>
<proteinExistence type="predicted"/>
<accession>A0ACC2J5K1</accession>
<reference evidence="1" key="1">
    <citation type="submission" date="2022-12" db="EMBL/GenBank/DDBJ databases">
        <title>Genome Sequence of Lasiodiplodia mahajangana.</title>
        <authorList>
            <person name="Buettner E."/>
        </authorList>
    </citation>
    <scope>NUCLEOTIDE SEQUENCE</scope>
    <source>
        <strain evidence="1">VT137</strain>
    </source>
</reference>
<protein>
    <submittedName>
        <fullName evidence="1">Uncharacterized protein</fullName>
    </submittedName>
</protein>
<sequence>MSAEEPYMKAEPDQYGPYIPHLYDIPQSFDPYGDREREAIRNLLDVPDVDIPIWNRQREPAALEKKLMPHQRVGLTWLINQEKSTHKGGILADDMGLGKTIQALSLILCRPPEDGTRKTTLIVVPTSLLRQWEREIDDKVKPGYKLKTIIFHSGKKRNMTVARLLTYDVVITTYGTLAHEWKQMSENRKTEGTMLLASHAIFHRIILDEAHNVKNRNSQASKAVDRLQATYRLCMTGTPLMNRLDELYPLIRFLRIKPYHDWEHFRRHLTSIKGGETRAMKQLHVLLGRILLRRTEKTMVDGQPILTLPELTVHTVEGVFDQDQLEYYQALEQRSQMRMNKYLKEGTVTRNYWYILLLILRLRQCCCHPYLIRDHAIPEGVNMTPQEMTKLARKLAKRAVDRIKHQKDFECPMCHESTKTPVIIYPCGHYVCGDCISNMASIREPGMDAECDGGGALMGQCPTEGCEDYVDSKQVICYKHFCEVYLPDGERDSSDSSDEEYVDGEDADEEGNLKDFVVSDDHESSDEEDEPDNSPSSTDESNAQYQPATSGELERNPYCDPGLEGQIDLAHLLTKDDGDDSDDSLPPIDSFFAHMKKAGPSNTNSNSSLAGPPDTQMSKMNETKPLHIKEQAGDSGQNLTDEDSGTPSGQKRKRSGTKSTVNPQKKAKKGKGKEQRTELTLGALKKSSLSSAAAKQRYFNGLRKDWETSAKIDKAMELLAMMRRDFPSEKILVFSQFTSFLDLMEVPISDDGYNYRRYDGSMPNGDRDAAVDDFMKKPEVKVMLVSLRCGNAGLNLYAATRVILLDPFWNPSVEDQAIKRAHRLGQDKPVIAYRILVKETVEDRILALQEKKRQLVSDVLNPEARKGVSRLSVSELAGLFGINWTR</sequence>
<organism evidence="1 2">
    <name type="scientific">Lasiodiplodia mahajangana</name>
    <dbReference type="NCBI Taxonomy" id="1108764"/>
    <lineage>
        <taxon>Eukaryota</taxon>
        <taxon>Fungi</taxon>
        <taxon>Dikarya</taxon>
        <taxon>Ascomycota</taxon>
        <taxon>Pezizomycotina</taxon>
        <taxon>Dothideomycetes</taxon>
        <taxon>Dothideomycetes incertae sedis</taxon>
        <taxon>Botryosphaeriales</taxon>
        <taxon>Botryosphaeriaceae</taxon>
        <taxon>Lasiodiplodia</taxon>
    </lineage>
</organism>
<dbReference type="EMBL" id="JAPUUL010003493">
    <property type="protein sequence ID" value="KAJ8122734.1"/>
    <property type="molecule type" value="Genomic_DNA"/>
</dbReference>